<dbReference type="GO" id="GO:0009234">
    <property type="term" value="P:menaquinone biosynthetic process"/>
    <property type="evidence" value="ECO:0007669"/>
    <property type="project" value="InterPro"/>
</dbReference>
<evidence type="ECO:0000313" key="1">
    <source>
        <dbReference type="EMBL" id="MBB6449030.1"/>
    </source>
</evidence>
<evidence type="ECO:0000313" key="2">
    <source>
        <dbReference type="Proteomes" id="UP000568839"/>
    </source>
</evidence>
<dbReference type="Pfam" id="PF07307">
    <property type="entry name" value="HEPPP_synt_1"/>
    <property type="match status" value="1"/>
</dbReference>
<dbReference type="InterPro" id="IPR009920">
    <property type="entry name" value="HEPPP_synth_su1"/>
</dbReference>
<comment type="caution">
    <text evidence="1">The sequence shown here is derived from an EMBL/GenBank/DDBJ whole genome shotgun (WGS) entry which is preliminary data.</text>
</comment>
<evidence type="ECO:0008006" key="3">
    <source>
        <dbReference type="Google" id="ProtNLM"/>
    </source>
</evidence>
<protein>
    <recommendedName>
        <fullName evidence="3">Heptaprenyl diphosphate synthase</fullName>
    </recommendedName>
</protein>
<dbReference type="Proteomes" id="UP000568839">
    <property type="component" value="Unassembled WGS sequence"/>
</dbReference>
<dbReference type="EMBL" id="JACHHJ010000001">
    <property type="protein sequence ID" value="MBB6449030.1"/>
    <property type="molecule type" value="Genomic_DNA"/>
</dbReference>
<sequence>MESVTTERKQLEWVVDQFNEIIRHRFLAKYVSKPKFDEDKTVFLIHALRTPKLDETEQLERVTSALLVDAALTTHQYIPLHNDQSYDGKQEQLTVLAGDLYSSLYYKRLTKMADIPLMRVFSESIQTMNNAKVRLHNRDWNTIEELEQLVAEMESMLITNLAAFYQQSLIQRIASVFLTLRRIRSILFSMESGQESWGSAVLSPMLANEPLDKSPEEEKQLLADHLRQLIKKKQVELQDILNEVKGTLPAPLMERLKTVIDE</sequence>
<accession>A0A841PJS3</accession>
<dbReference type="AlphaFoldDB" id="A0A841PJS3"/>
<gene>
    <name evidence="1" type="ORF">HNR44_000979</name>
</gene>
<reference evidence="1 2" key="1">
    <citation type="submission" date="2020-08" db="EMBL/GenBank/DDBJ databases">
        <title>Genomic Encyclopedia of Type Strains, Phase IV (KMG-IV): sequencing the most valuable type-strain genomes for metagenomic binning, comparative biology and taxonomic classification.</title>
        <authorList>
            <person name="Goeker M."/>
        </authorList>
    </citation>
    <scope>NUCLEOTIDE SEQUENCE [LARGE SCALE GENOMIC DNA]</scope>
    <source>
        <strain evidence="1 2">DSM 21769</strain>
    </source>
</reference>
<dbReference type="Gene3D" id="1.20.120.1450">
    <property type="match status" value="1"/>
</dbReference>
<keyword evidence="2" id="KW-1185">Reference proteome</keyword>
<dbReference type="RefSeq" id="WP_184402960.1">
    <property type="nucleotide sequence ID" value="NZ_JACHHJ010000001.1"/>
</dbReference>
<proteinExistence type="predicted"/>
<organism evidence="1 2">
    <name type="scientific">Geomicrobium halophilum</name>
    <dbReference type="NCBI Taxonomy" id="549000"/>
    <lineage>
        <taxon>Bacteria</taxon>
        <taxon>Bacillati</taxon>
        <taxon>Bacillota</taxon>
        <taxon>Bacilli</taxon>
        <taxon>Bacillales</taxon>
        <taxon>Geomicrobium</taxon>
    </lineage>
</organism>
<name>A0A841PJS3_9BACL</name>